<feature type="compositionally biased region" description="Polar residues" evidence="1">
    <location>
        <begin position="33"/>
        <end position="56"/>
    </location>
</feature>
<dbReference type="AlphaFoldDB" id="A0AAE0YNS2"/>
<evidence type="ECO:0000313" key="3">
    <source>
        <dbReference type="Proteomes" id="UP001283361"/>
    </source>
</evidence>
<reference evidence="2" key="1">
    <citation type="journal article" date="2023" name="G3 (Bethesda)">
        <title>A reference genome for the long-term kleptoplast-retaining sea slug Elysia crispata morphotype clarki.</title>
        <authorList>
            <person name="Eastman K.E."/>
            <person name="Pendleton A.L."/>
            <person name="Shaikh M.A."/>
            <person name="Suttiyut T."/>
            <person name="Ogas R."/>
            <person name="Tomko P."/>
            <person name="Gavelis G."/>
            <person name="Widhalm J.R."/>
            <person name="Wisecaver J.H."/>
        </authorList>
    </citation>
    <scope>NUCLEOTIDE SEQUENCE</scope>
    <source>
        <strain evidence="2">ECLA1</strain>
    </source>
</reference>
<feature type="region of interest" description="Disordered" evidence="1">
    <location>
        <begin position="33"/>
        <end position="89"/>
    </location>
</feature>
<dbReference type="EMBL" id="JAWDGP010005812">
    <property type="protein sequence ID" value="KAK3751615.1"/>
    <property type="molecule type" value="Genomic_DNA"/>
</dbReference>
<gene>
    <name evidence="2" type="ORF">RRG08_012676</name>
</gene>
<keyword evidence="3" id="KW-1185">Reference proteome</keyword>
<accession>A0AAE0YNS2</accession>
<name>A0AAE0YNS2_9GAST</name>
<evidence type="ECO:0000256" key="1">
    <source>
        <dbReference type="SAM" id="MobiDB-lite"/>
    </source>
</evidence>
<evidence type="ECO:0000313" key="2">
    <source>
        <dbReference type="EMBL" id="KAK3751615.1"/>
    </source>
</evidence>
<dbReference type="Proteomes" id="UP001283361">
    <property type="component" value="Unassembled WGS sequence"/>
</dbReference>
<sequence>MQKKNEKGEKAYRTCSDSFKQIFACAVNVMCSQSHVQRNSTKATEATKETGQTTEATGEDDRRGRPKHQAGREPEAKEETKATEARETD</sequence>
<feature type="compositionally biased region" description="Basic and acidic residues" evidence="1">
    <location>
        <begin position="70"/>
        <end position="89"/>
    </location>
</feature>
<organism evidence="2 3">
    <name type="scientific">Elysia crispata</name>
    <name type="common">lettuce slug</name>
    <dbReference type="NCBI Taxonomy" id="231223"/>
    <lineage>
        <taxon>Eukaryota</taxon>
        <taxon>Metazoa</taxon>
        <taxon>Spiralia</taxon>
        <taxon>Lophotrochozoa</taxon>
        <taxon>Mollusca</taxon>
        <taxon>Gastropoda</taxon>
        <taxon>Heterobranchia</taxon>
        <taxon>Euthyneura</taxon>
        <taxon>Panpulmonata</taxon>
        <taxon>Sacoglossa</taxon>
        <taxon>Placobranchoidea</taxon>
        <taxon>Plakobranchidae</taxon>
        <taxon>Elysia</taxon>
    </lineage>
</organism>
<protein>
    <submittedName>
        <fullName evidence="2">Uncharacterized protein</fullName>
    </submittedName>
</protein>
<proteinExistence type="predicted"/>
<comment type="caution">
    <text evidence="2">The sequence shown here is derived from an EMBL/GenBank/DDBJ whole genome shotgun (WGS) entry which is preliminary data.</text>
</comment>